<organism evidence="2 3">
    <name type="scientific">Pseudonocardia charpentierae</name>
    <dbReference type="NCBI Taxonomy" id="3075545"/>
    <lineage>
        <taxon>Bacteria</taxon>
        <taxon>Bacillati</taxon>
        <taxon>Actinomycetota</taxon>
        <taxon>Actinomycetes</taxon>
        <taxon>Pseudonocardiales</taxon>
        <taxon>Pseudonocardiaceae</taxon>
        <taxon>Pseudonocardia</taxon>
    </lineage>
</organism>
<protein>
    <submittedName>
        <fullName evidence="2">Uncharacterized protein</fullName>
    </submittedName>
</protein>
<reference evidence="3" key="1">
    <citation type="submission" date="2023-07" db="EMBL/GenBank/DDBJ databases">
        <title>30 novel species of actinomycetes from the DSMZ collection.</title>
        <authorList>
            <person name="Nouioui I."/>
        </authorList>
    </citation>
    <scope>NUCLEOTIDE SEQUENCE [LARGE SCALE GENOMIC DNA]</scope>
    <source>
        <strain evidence="3">DSM 45834</strain>
    </source>
</reference>
<keyword evidence="3" id="KW-1185">Reference proteome</keyword>
<comment type="caution">
    <text evidence="2">The sequence shown here is derived from an EMBL/GenBank/DDBJ whole genome shotgun (WGS) entry which is preliminary data.</text>
</comment>
<evidence type="ECO:0000313" key="2">
    <source>
        <dbReference type="EMBL" id="MDT0353967.1"/>
    </source>
</evidence>
<evidence type="ECO:0000256" key="1">
    <source>
        <dbReference type="SAM" id="MobiDB-lite"/>
    </source>
</evidence>
<dbReference type="EMBL" id="JAVREJ010000056">
    <property type="protein sequence ID" value="MDT0353967.1"/>
    <property type="molecule type" value="Genomic_DNA"/>
</dbReference>
<proteinExistence type="predicted"/>
<name>A0ABU2NK52_9PSEU</name>
<accession>A0ABU2NK52</accession>
<dbReference type="RefSeq" id="WP_311560477.1">
    <property type="nucleotide sequence ID" value="NZ_JAVREJ010000056.1"/>
</dbReference>
<gene>
    <name evidence="2" type="ORF">RM445_31260</name>
</gene>
<feature type="compositionally biased region" description="Basic and acidic residues" evidence="1">
    <location>
        <begin position="88"/>
        <end position="97"/>
    </location>
</feature>
<sequence>MDPLTHLCVGNTEEEKVVPALGDRRFVDQLVRQMDIDNEVRAAAEASQRTLEYNPAQAKDAALLASDQTKLQRKMSKENAVEAVPRQVTREHREPGEAHPVGMLGRLFRSFFKLP</sequence>
<evidence type="ECO:0000313" key="3">
    <source>
        <dbReference type="Proteomes" id="UP001183202"/>
    </source>
</evidence>
<feature type="region of interest" description="Disordered" evidence="1">
    <location>
        <begin position="70"/>
        <end position="100"/>
    </location>
</feature>
<dbReference type="Proteomes" id="UP001183202">
    <property type="component" value="Unassembled WGS sequence"/>
</dbReference>